<feature type="coiled-coil region" evidence="6">
    <location>
        <begin position="176"/>
        <end position="210"/>
    </location>
</feature>
<evidence type="ECO:0000313" key="11">
    <source>
        <dbReference type="Proteomes" id="UP000243084"/>
    </source>
</evidence>
<dbReference type="PANTHER" id="PTHR32309:SF13">
    <property type="entry name" value="FERRIC ENTEROBACTIN TRANSPORT PROTEIN FEPE"/>
    <property type="match status" value="1"/>
</dbReference>
<dbReference type="InterPro" id="IPR050445">
    <property type="entry name" value="Bact_polysacc_biosynth/exp"/>
</dbReference>
<evidence type="ECO:0000256" key="5">
    <source>
        <dbReference type="ARBA" id="ARBA00023136"/>
    </source>
</evidence>
<dbReference type="OrthoDB" id="8113255at2"/>
<feature type="domain" description="Polysaccharide chain length determinant N-terminal" evidence="8">
    <location>
        <begin position="13"/>
        <end position="103"/>
    </location>
</feature>
<keyword evidence="11" id="KW-1185">Reference proteome</keyword>
<evidence type="ECO:0000256" key="4">
    <source>
        <dbReference type="ARBA" id="ARBA00022989"/>
    </source>
</evidence>
<dbReference type="InterPro" id="IPR032807">
    <property type="entry name" value="GNVR"/>
</dbReference>
<keyword evidence="6" id="KW-0175">Coiled coil</keyword>
<keyword evidence="4 7" id="KW-1133">Transmembrane helix</keyword>
<dbReference type="PANTHER" id="PTHR32309">
    <property type="entry name" value="TYROSINE-PROTEIN KINASE"/>
    <property type="match status" value="1"/>
</dbReference>
<dbReference type="GO" id="GO:0004713">
    <property type="term" value="F:protein tyrosine kinase activity"/>
    <property type="evidence" value="ECO:0007669"/>
    <property type="project" value="TreeGrafter"/>
</dbReference>
<proteinExistence type="predicted"/>
<dbReference type="Gene3D" id="3.30.1890.10">
    <property type="entry name" value="FepE-like"/>
    <property type="match status" value="1"/>
</dbReference>
<accession>A0A1I5SZQ3</accession>
<dbReference type="RefSeq" id="WP_092430250.1">
    <property type="nucleotide sequence ID" value="NZ_FOXM01000005.1"/>
</dbReference>
<dbReference type="Pfam" id="PF02706">
    <property type="entry name" value="Wzz"/>
    <property type="match status" value="1"/>
</dbReference>
<evidence type="ECO:0000256" key="7">
    <source>
        <dbReference type="SAM" id="Phobius"/>
    </source>
</evidence>
<feature type="domain" description="Tyrosine-protein kinase G-rich" evidence="9">
    <location>
        <begin position="305"/>
        <end position="343"/>
    </location>
</feature>
<evidence type="ECO:0000256" key="2">
    <source>
        <dbReference type="ARBA" id="ARBA00022475"/>
    </source>
</evidence>
<dbReference type="Pfam" id="PF13807">
    <property type="entry name" value="GNVR"/>
    <property type="match status" value="1"/>
</dbReference>
<evidence type="ECO:0000256" key="6">
    <source>
        <dbReference type="SAM" id="Coils"/>
    </source>
</evidence>
<reference evidence="11" key="1">
    <citation type="submission" date="2016-10" db="EMBL/GenBank/DDBJ databases">
        <authorList>
            <person name="Varghese N."/>
            <person name="Submissions S."/>
        </authorList>
    </citation>
    <scope>NUCLEOTIDE SEQUENCE [LARGE SCALE GENOMIC DNA]</scope>
    <source>
        <strain evidence="11">JCM 18195</strain>
    </source>
</reference>
<name>A0A1I5SZQ3_9GAMM</name>
<dbReference type="InterPro" id="IPR003856">
    <property type="entry name" value="LPS_length_determ_N"/>
</dbReference>
<keyword evidence="3 7" id="KW-0812">Transmembrane</keyword>
<dbReference type="GO" id="GO:0005886">
    <property type="term" value="C:plasma membrane"/>
    <property type="evidence" value="ECO:0007669"/>
    <property type="project" value="UniProtKB-SubCell"/>
</dbReference>
<evidence type="ECO:0000256" key="1">
    <source>
        <dbReference type="ARBA" id="ARBA00004651"/>
    </source>
</evidence>
<evidence type="ECO:0000259" key="9">
    <source>
        <dbReference type="Pfam" id="PF13807"/>
    </source>
</evidence>
<keyword evidence="2" id="KW-1003">Cell membrane</keyword>
<sequence>MQQAGIHNRYGDDEIDLRELFAGLWAERLLILLVTLVVGAGAAAYAFLATPVYEAKSSLLPPRLSDIAGYNVGRAEAKLVEFKVADVYSVFTRNLISESARRSFFREVYLPSLTEEQRSAPQDVLWKQYSATLTAKAPDLKARPEYFEVRVEHKDPELAAQWVNLYVERAAELARSDMQQNVRQELDARIQEIERQIEVLREAALKRREDRIARLKEALVVADKVGVDAPQVTPGRTSSDGDLSSFVDGSLMYMRGAKAIRAELQVLEARESDDPFISELRYLQSRLVFLQRIDVKPDNVAVFTLDSAAEVPETPIKPKKRSILILGLALGGMLGIFLALIRRLLRKDPTAAV</sequence>
<feature type="transmembrane region" description="Helical" evidence="7">
    <location>
        <begin position="323"/>
        <end position="341"/>
    </location>
</feature>
<keyword evidence="5 7" id="KW-0472">Membrane</keyword>
<dbReference type="EMBL" id="FOXM01000005">
    <property type="protein sequence ID" value="SFP76255.1"/>
    <property type="molecule type" value="Genomic_DNA"/>
</dbReference>
<comment type="subcellular location">
    <subcellularLocation>
        <location evidence="1">Cell membrane</location>
        <topology evidence="1">Multi-pass membrane protein</topology>
    </subcellularLocation>
</comment>
<dbReference type="Proteomes" id="UP000243084">
    <property type="component" value="Unassembled WGS sequence"/>
</dbReference>
<evidence type="ECO:0000259" key="8">
    <source>
        <dbReference type="Pfam" id="PF02706"/>
    </source>
</evidence>
<protein>
    <submittedName>
        <fullName evidence="10">Chain length determinant protein (Polysaccharide antigen chain regulator)</fullName>
    </submittedName>
</protein>
<evidence type="ECO:0000256" key="3">
    <source>
        <dbReference type="ARBA" id="ARBA00022692"/>
    </source>
</evidence>
<organism evidence="10 11">
    <name type="scientific">Geopseudomonas sagittaria</name>
    <dbReference type="NCBI Taxonomy" id="1135990"/>
    <lineage>
        <taxon>Bacteria</taxon>
        <taxon>Pseudomonadati</taxon>
        <taxon>Pseudomonadota</taxon>
        <taxon>Gammaproteobacteria</taxon>
        <taxon>Pseudomonadales</taxon>
        <taxon>Pseudomonadaceae</taxon>
        <taxon>Geopseudomonas</taxon>
    </lineage>
</organism>
<dbReference type="SUPFAM" id="SSF160355">
    <property type="entry name" value="Bacterial polysaccharide co-polymerase-like"/>
    <property type="match status" value="1"/>
</dbReference>
<feature type="transmembrane region" description="Helical" evidence="7">
    <location>
        <begin position="29"/>
        <end position="53"/>
    </location>
</feature>
<evidence type="ECO:0000313" key="10">
    <source>
        <dbReference type="EMBL" id="SFP76255.1"/>
    </source>
</evidence>
<gene>
    <name evidence="10" type="ORF">SAMN05216229_105197</name>
</gene>
<dbReference type="AlphaFoldDB" id="A0A1I5SZQ3"/>